<dbReference type="PANTHER" id="PTHR30572">
    <property type="entry name" value="MEMBRANE COMPONENT OF TRANSPORTER-RELATED"/>
    <property type="match status" value="1"/>
</dbReference>
<reference evidence="10 11" key="1">
    <citation type="submission" date="2020-07" db="EMBL/GenBank/DDBJ databases">
        <authorList>
            <person name="Feng X."/>
        </authorList>
    </citation>
    <scope>NUCLEOTIDE SEQUENCE [LARGE SCALE GENOMIC DNA]</scope>
    <source>
        <strain evidence="10 11">JCM23202</strain>
    </source>
</reference>
<dbReference type="RefSeq" id="WP_185661492.1">
    <property type="nucleotide sequence ID" value="NZ_CAWPOO010000013.1"/>
</dbReference>
<dbReference type="Pfam" id="PF12704">
    <property type="entry name" value="MacB_PCD"/>
    <property type="match status" value="1"/>
</dbReference>
<feature type="transmembrane region" description="Helical" evidence="7">
    <location>
        <begin position="31"/>
        <end position="54"/>
    </location>
</feature>
<evidence type="ECO:0000259" key="8">
    <source>
        <dbReference type="Pfam" id="PF02687"/>
    </source>
</evidence>
<proteinExistence type="inferred from homology"/>
<keyword evidence="3 7" id="KW-0812">Transmembrane</keyword>
<keyword evidence="4 7" id="KW-1133">Transmembrane helix</keyword>
<feature type="transmembrane region" description="Helical" evidence="7">
    <location>
        <begin position="289"/>
        <end position="320"/>
    </location>
</feature>
<dbReference type="EMBL" id="JACHVC010000013">
    <property type="protein sequence ID" value="MBC2607618.1"/>
    <property type="molecule type" value="Genomic_DNA"/>
</dbReference>
<evidence type="ECO:0000256" key="5">
    <source>
        <dbReference type="ARBA" id="ARBA00023136"/>
    </source>
</evidence>
<evidence type="ECO:0000256" key="3">
    <source>
        <dbReference type="ARBA" id="ARBA00022692"/>
    </source>
</evidence>
<organism evidence="10 11">
    <name type="scientific">Pelagicoccus albus</name>
    <dbReference type="NCBI Taxonomy" id="415222"/>
    <lineage>
        <taxon>Bacteria</taxon>
        <taxon>Pseudomonadati</taxon>
        <taxon>Verrucomicrobiota</taxon>
        <taxon>Opitutia</taxon>
        <taxon>Puniceicoccales</taxon>
        <taxon>Pelagicoccaceae</taxon>
        <taxon>Pelagicoccus</taxon>
    </lineage>
</organism>
<feature type="transmembrane region" description="Helical" evidence="7">
    <location>
        <begin position="382"/>
        <end position="402"/>
    </location>
</feature>
<comment type="similarity">
    <text evidence="6">Belongs to the ABC-4 integral membrane protein family.</text>
</comment>
<feature type="domain" description="ABC3 transporter permease C-terminal" evidence="8">
    <location>
        <begin position="299"/>
        <end position="412"/>
    </location>
</feature>
<keyword evidence="5 7" id="KW-0472">Membrane</keyword>
<evidence type="ECO:0000256" key="6">
    <source>
        <dbReference type="ARBA" id="ARBA00038076"/>
    </source>
</evidence>
<evidence type="ECO:0000259" key="9">
    <source>
        <dbReference type="Pfam" id="PF12704"/>
    </source>
</evidence>
<feature type="transmembrane region" description="Helical" evidence="7">
    <location>
        <begin position="341"/>
        <end position="370"/>
    </location>
</feature>
<comment type="subcellular location">
    <subcellularLocation>
        <location evidence="1">Cell membrane</location>
        <topology evidence="1">Multi-pass membrane protein</topology>
    </subcellularLocation>
</comment>
<evidence type="ECO:0000256" key="1">
    <source>
        <dbReference type="ARBA" id="ARBA00004651"/>
    </source>
</evidence>
<evidence type="ECO:0000313" key="10">
    <source>
        <dbReference type="EMBL" id="MBC2607618.1"/>
    </source>
</evidence>
<dbReference type="Pfam" id="PF02687">
    <property type="entry name" value="FtsX"/>
    <property type="match status" value="1"/>
</dbReference>
<comment type="caution">
    <text evidence="10">The sequence shown here is derived from an EMBL/GenBank/DDBJ whole genome shotgun (WGS) entry which is preliminary data.</text>
</comment>
<dbReference type="GO" id="GO:0022857">
    <property type="term" value="F:transmembrane transporter activity"/>
    <property type="evidence" value="ECO:0007669"/>
    <property type="project" value="TreeGrafter"/>
</dbReference>
<keyword evidence="11" id="KW-1185">Reference proteome</keyword>
<dbReference type="Proteomes" id="UP000526501">
    <property type="component" value="Unassembled WGS sequence"/>
</dbReference>
<keyword evidence="2" id="KW-1003">Cell membrane</keyword>
<dbReference type="InterPro" id="IPR025857">
    <property type="entry name" value="MacB_PCD"/>
</dbReference>
<dbReference type="PANTHER" id="PTHR30572:SF4">
    <property type="entry name" value="ABC TRANSPORTER PERMEASE YTRF"/>
    <property type="match status" value="1"/>
</dbReference>
<dbReference type="GO" id="GO:0005886">
    <property type="term" value="C:plasma membrane"/>
    <property type="evidence" value="ECO:0007669"/>
    <property type="project" value="UniProtKB-SubCell"/>
</dbReference>
<evidence type="ECO:0000256" key="2">
    <source>
        <dbReference type="ARBA" id="ARBA00022475"/>
    </source>
</evidence>
<accession>A0A7X1BAU1</accession>
<protein>
    <submittedName>
        <fullName evidence="10">ABC transporter permease</fullName>
    </submittedName>
</protein>
<dbReference type="AlphaFoldDB" id="A0A7X1BAU1"/>
<name>A0A7X1BAU1_9BACT</name>
<evidence type="ECO:0000256" key="7">
    <source>
        <dbReference type="SAM" id="Phobius"/>
    </source>
</evidence>
<sequence length="419" mass="45930">MSRKSKPKTMLLSDLIEQSFSSLGANFLRSFLTILGVSIGVFSVVGVMTALSAVRHSIDTSLNVFGADVLQVTRDPAIQLTPGPRHRNRGRQPISPRQAETFKQEMDALGIPTTLTASDSNERASYGTNKTQPRIRIVGTNENYLITNKYELDFGRNLTPADIEFNRPVVVIGREMLEELFVNEDPIEKQINMDGQKYIVVGVLQERGEIFGQSMDNIALIPHSKFVENNWHRRRSMEIAVQADSVGSLEDVEDIVIGGMRRARELQPEDENDFEITSNEALQAAFAEIAVIVGIGGLLISGIALVCAGIGIMNIMLVSVTERTREIGVRKALGARKRSILSQFLLEAIFLSEVGAAIGIFIGITVGNIIATQFNATMIIPWFWIGAAVGICSLIGIGFGFLPALRASNLHPVEALRHE</sequence>
<dbReference type="InterPro" id="IPR050250">
    <property type="entry name" value="Macrolide_Exporter_MacB"/>
</dbReference>
<feature type="domain" description="MacB-like periplasmic core" evidence="9">
    <location>
        <begin position="30"/>
        <end position="254"/>
    </location>
</feature>
<gene>
    <name evidence="10" type="ORF">H5P27_16315</name>
</gene>
<dbReference type="InterPro" id="IPR003838">
    <property type="entry name" value="ABC3_permease_C"/>
</dbReference>
<evidence type="ECO:0000256" key="4">
    <source>
        <dbReference type="ARBA" id="ARBA00022989"/>
    </source>
</evidence>
<evidence type="ECO:0000313" key="11">
    <source>
        <dbReference type="Proteomes" id="UP000526501"/>
    </source>
</evidence>